<dbReference type="PANTHER" id="PTHR30532">
    <property type="entry name" value="IRON III DICITRATE-BINDING PERIPLASMIC PROTEIN"/>
    <property type="match status" value="1"/>
</dbReference>
<organism evidence="8 9">
    <name type="scientific">Photobacterium atrarenae</name>
    <dbReference type="NCBI Taxonomy" id="865757"/>
    <lineage>
        <taxon>Bacteria</taxon>
        <taxon>Pseudomonadati</taxon>
        <taxon>Pseudomonadota</taxon>
        <taxon>Gammaproteobacteria</taxon>
        <taxon>Vibrionales</taxon>
        <taxon>Vibrionaceae</taxon>
        <taxon>Photobacterium</taxon>
    </lineage>
</organism>
<evidence type="ECO:0000256" key="6">
    <source>
        <dbReference type="SAM" id="SignalP"/>
    </source>
</evidence>
<evidence type="ECO:0000313" key="8">
    <source>
        <dbReference type="EMBL" id="UTV30015.1"/>
    </source>
</evidence>
<sequence length="309" mass="33481">MGQRAYFVFGLLVTLLGSLLSSASVSAADTRTDTRTVRGEIGEVTLTGTPTRIVALEFSFVDAMAAVGVAPLGIADDGKPERLIPAVKAVVPTWHSVGSRYQPSLEAIAELKPDLIIADLERHSTIYQDLSRIAPTLVLKSRGETYQENLEAVITLAKAINKSPEMAARLAQHRETMAAFKAEIQAPGTVQFAVLSERGMWMHGPASYAGSVLDSLGIKGPIPEQTEQAYIPTSLEQLLAANPDWLLIGRYSEQTPLDEWQSSPMYSLLRAVKHDRVVEVSPGLWSLSRGMLAAEGMAENITKLLNSQL</sequence>
<dbReference type="Proteomes" id="UP001057998">
    <property type="component" value="Chromosome 2"/>
</dbReference>
<keyword evidence="3" id="KW-0813">Transport</keyword>
<dbReference type="InterPro" id="IPR051313">
    <property type="entry name" value="Bact_iron-sidero_bind"/>
</dbReference>
<proteinExistence type="inferred from homology"/>
<keyword evidence="5 6" id="KW-0732">Signal</keyword>
<dbReference type="CDD" id="cd01146">
    <property type="entry name" value="FhuD"/>
    <property type="match status" value="1"/>
</dbReference>
<dbReference type="PANTHER" id="PTHR30532:SF29">
    <property type="entry name" value="FE(3+) DICITRATE-BINDING PERIPLASMIC PROTEIN"/>
    <property type="match status" value="1"/>
</dbReference>
<evidence type="ECO:0000256" key="3">
    <source>
        <dbReference type="ARBA" id="ARBA00022448"/>
    </source>
</evidence>
<reference evidence="8" key="1">
    <citation type="submission" date="2022-07" db="EMBL/GenBank/DDBJ databases">
        <title>Genome sequencing of Photobacterium atrarenae GJH2-4.</title>
        <authorList>
            <person name="Park S.-J."/>
        </authorList>
    </citation>
    <scope>NUCLEOTIDE SEQUENCE</scope>
    <source>
        <strain evidence="8">GJH2-4</strain>
    </source>
</reference>
<evidence type="ECO:0000256" key="4">
    <source>
        <dbReference type="ARBA" id="ARBA00022496"/>
    </source>
</evidence>
<evidence type="ECO:0000256" key="5">
    <source>
        <dbReference type="ARBA" id="ARBA00022729"/>
    </source>
</evidence>
<comment type="similarity">
    <text evidence="2">Belongs to the bacterial solute-binding protein 8 family.</text>
</comment>
<accession>A0ABY5GLN9</accession>
<keyword evidence="9" id="KW-1185">Reference proteome</keyword>
<feature type="chain" id="PRO_5046054117" evidence="6">
    <location>
        <begin position="28"/>
        <end position="309"/>
    </location>
</feature>
<dbReference type="EMBL" id="CP101509">
    <property type="protein sequence ID" value="UTV30015.1"/>
    <property type="molecule type" value="Genomic_DNA"/>
</dbReference>
<gene>
    <name evidence="8" type="ORF">NNL38_23775</name>
</gene>
<dbReference type="Pfam" id="PF01497">
    <property type="entry name" value="Peripla_BP_2"/>
    <property type="match status" value="1"/>
</dbReference>
<feature type="domain" description="Fe/B12 periplasmic-binding" evidence="7">
    <location>
        <begin position="52"/>
        <end position="309"/>
    </location>
</feature>
<evidence type="ECO:0000259" key="7">
    <source>
        <dbReference type="PROSITE" id="PS50983"/>
    </source>
</evidence>
<name>A0ABY5GLN9_9GAMM</name>
<dbReference type="InterPro" id="IPR002491">
    <property type="entry name" value="ABC_transptr_periplasmic_BD"/>
</dbReference>
<feature type="signal peptide" evidence="6">
    <location>
        <begin position="1"/>
        <end position="27"/>
    </location>
</feature>
<evidence type="ECO:0000256" key="2">
    <source>
        <dbReference type="ARBA" id="ARBA00008814"/>
    </source>
</evidence>
<protein>
    <submittedName>
        <fullName evidence="8">Fe(3+) dicitrate ABC transporter substrate-binding protein</fullName>
    </submittedName>
</protein>
<dbReference type="NCBIfam" id="NF008501">
    <property type="entry name" value="PRK11411.1"/>
    <property type="match status" value="1"/>
</dbReference>
<comment type="subcellular location">
    <subcellularLocation>
        <location evidence="1">Cell envelope</location>
    </subcellularLocation>
</comment>
<evidence type="ECO:0000256" key="1">
    <source>
        <dbReference type="ARBA" id="ARBA00004196"/>
    </source>
</evidence>
<dbReference type="SUPFAM" id="SSF53807">
    <property type="entry name" value="Helical backbone' metal receptor"/>
    <property type="match status" value="1"/>
</dbReference>
<keyword evidence="4" id="KW-0406">Ion transport</keyword>
<keyword evidence="4" id="KW-0408">Iron</keyword>
<dbReference type="PROSITE" id="PS50983">
    <property type="entry name" value="FE_B12_PBP"/>
    <property type="match status" value="1"/>
</dbReference>
<dbReference type="RefSeq" id="WP_255391354.1">
    <property type="nucleotide sequence ID" value="NZ_CP101509.1"/>
</dbReference>
<keyword evidence="4" id="KW-0410">Iron transport</keyword>
<evidence type="ECO:0000313" key="9">
    <source>
        <dbReference type="Proteomes" id="UP001057998"/>
    </source>
</evidence>
<dbReference type="Gene3D" id="3.40.50.1980">
    <property type="entry name" value="Nitrogenase molybdenum iron protein domain"/>
    <property type="match status" value="2"/>
</dbReference>